<dbReference type="Proteomes" id="UP001595872">
    <property type="component" value="Unassembled WGS sequence"/>
</dbReference>
<proteinExistence type="predicted"/>
<comment type="caution">
    <text evidence="1">The sequence shown here is derived from an EMBL/GenBank/DDBJ whole genome shotgun (WGS) entry which is preliminary data.</text>
</comment>
<gene>
    <name evidence="1" type="ORF">ACFPCY_21110</name>
</gene>
<organism evidence="1 2">
    <name type="scientific">Actinomadura gamaensis</name>
    <dbReference type="NCBI Taxonomy" id="1763541"/>
    <lineage>
        <taxon>Bacteria</taxon>
        <taxon>Bacillati</taxon>
        <taxon>Actinomycetota</taxon>
        <taxon>Actinomycetes</taxon>
        <taxon>Streptosporangiales</taxon>
        <taxon>Thermomonosporaceae</taxon>
        <taxon>Actinomadura</taxon>
    </lineage>
</organism>
<accession>A0ABV9U2V0</accession>
<dbReference type="EMBL" id="JBHSIT010000006">
    <property type="protein sequence ID" value="MFC4909833.1"/>
    <property type="molecule type" value="Genomic_DNA"/>
</dbReference>
<sequence>MAVTEGDLAFTAQRIEFTHESSKGGLNMTKTISLPRKILYDANDKAMVQVAMQGWRLESENNANNREDVEWGQGGVTISREGVDGPDVTVRVKADMGPQDPTAWKFSGWVDVLVIGLVKKAKGD</sequence>
<keyword evidence="2" id="KW-1185">Reference proteome</keyword>
<reference evidence="2" key="1">
    <citation type="journal article" date="2019" name="Int. J. Syst. Evol. Microbiol.">
        <title>The Global Catalogue of Microorganisms (GCM) 10K type strain sequencing project: providing services to taxonomists for standard genome sequencing and annotation.</title>
        <authorList>
            <consortium name="The Broad Institute Genomics Platform"/>
            <consortium name="The Broad Institute Genome Sequencing Center for Infectious Disease"/>
            <person name="Wu L."/>
            <person name="Ma J."/>
        </authorList>
    </citation>
    <scope>NUCLEOTIDE SEQUENCE [LARGE SCALE GENOMIC DNA]</scope>
    <source>
        <strain evidence="2">KLKA75</strain>
    </source>
</reference>
<evidence type="ECO:0000313" key="2">
    <source>
        <dbReference type="Proteomes" id="UP001595872"/>
    </source>
</evidence>
<evidence type="ECO:0000313" key="1">
    <source>
        <dbReference type="EMBL" id="MFC4909833.1"/>
    </source>
</evidence>
<dbReference type="RefSeq" id="WP_378257666.1">
    <property type="nucleotide sequence ID" value="NZ_JBHSIT010000006.1"/>
</dbReference>
<protein>
    <submittedName>
        <fullName evidence="1">Uncharacterized protein</fullName>
    </submittedName>
</protein>
<name>A0ABV9U2V0_9ACTN</name>